<dbReference type="Gene3D" id="3.40.50.720">
    <property type="entry name" value="NAD(P)-binding Rossmann-like Domain"/>
    <property type="match status" value="2"/>
</dbReference>
<keyword evidence="2 4" id="KW-0560">Oxidoreductase</keyword>
<sequence length="315" mass="34576">MTERILALQALEPDQLAKLQAADVELVTRDTYPAAGPITIIYGWDAQLGPAALKDPHNQVHWIQTPSAGIDYLPLDWISEHHVTLTTASGVYSPAIAESTIGYLLYFLRGFNEAIKNQAGHFWQQPERDDLHSLAAQKVVIYGTGSIGQAIAKLLNGFGNQPFGVNRTGHPVAGFQQTVSLADDAQVLQDADIVINDMPATAETVHYFDAAYFKRLNGLRVFVNVGRGNAVDAQALMDALLYQEVMHAALDVFETEPLPRDSKLWDYPNVIITPHQTGFSVANRRGIFKIFDQNLTSLLAGEPIAVNVADPKRGY</sequence>
<dbReference type="RefSeq" id="WP_045808418.1">
    <property type="nucleotide sequence ID" value="NZ_JZCR01000025.1"/>
</dbReference>
<dbReference type="GO" id="GO:0051287">
    <property type="term" value="F:NAD binding"/>
    <property type="evidence" value="ECO:0007669"/>
    <property type="project" value="InterPro"/>
</dbReference>
<dbReference type="PANTHER" id="PTHR43333:SF1">
    <property type="entry name" value="D-ISOMER SPECIFIC 2-HYDROXYACID DEHYDROGENASE NAD-BINDING DOMAIN-CONTAINING PROTEIN"/>
    <property type="match status" value="1"/>
</dbReference>
<feature type="domain" description="D-isomer specific 2-hydroxyacid dehydrogenase catalytic" evidence="5">
    <location>
        <begin position="34"/>
        <end position="305"/>
    </location>
</feature>
<dbReference type="OrthoDB" id="9805416at2"/>
<comment type="similarity">
    <text evidence="1 4">Belongs to the D-isomer specific 2-hydroxyacid dehydrogenase family.</text>
</comment>
<dbReference type="Proteomes" id="UP000033491">
    <property type="component" value="Unassembled WGS sequence"/>
</dbReference>
<accession>A0A0F3RP47</accession>
<name>A0A0F3RP47_9LACO</name>
<dbReference type="PATRIC" id="fig|216463.3.peg.1785"/>
<dbReference type="GO" id="GO:0016616">
    <property type="term" value="F:oxidoreductase activity, acting on the CH-OH group of donors, NAD or NADP as acceptor"/>
    <property type="evidence" value="ECO:0007669"/>
    <property type="project" value="InterPro"/>
</dbReference>
<proteinExistence type="inferred from homology"/>
<evidence type="ECO:0000256" key="1">
    <source>
        <dbReference type="ARBA" id="ARBA00005854"/>
    </source>
</evidence>
<evidence type="ECO:0000256" key="4">
    <source>
        <dbReference type="RuleBase" id="RU003719"/>
    </source>
</evidence>
<dbReference type="SUPFAM" id="SSF52283">
    <property type="entry name" value="Formate/glycerate dehydrogenase catalytic domain-like"/>
    <property type="match status" value="1"/>
</dbReference>
<feature type="domain" description="D-isomer specific 2-hydroxyacid dehydrogenase NAD-binding" evidence="6">
    <location>
        <begin position="102"/>
        <end position="276"/>
    </location>
</feature>
<dbReference type="AlphaFoldDB" id="A0A0F3RP47"/>
<evidence type="ECO:0000259" key="5">
    <source>
        <dbReference type="Pfam" id="PF00389"/>
    </source>
</evidence>
<evidence type="ECO:0000259" key="6">
    <source>
        <dbReference type="Pfam" id="PF02826"/>
    </source>
</evidence>
<reference evidence="7 8" key="1">
    <citation type="submission" date="2015-03" db="EMBL/GenBank/DDBJ databases">
        <authorList>
            <person name="Zheng J."/>
            <person name="Ganezle M."/>
        </authorList>
    </citation>
    <scope>NUCLEOTIDE SEQUENCE [LARGE SCALE GENOMIC DNA]</scope>
    <source>
        <strain evidence="7 8">LP38</strain>
    </source>
</reference>
<evidence type="ECO:0000256" key="2">
    <source>
        <dbReference type="ARBA" id="ARBA00023002"/>
    </source>
</evidence>
<dbReference type="PANTHER" id="PTHR43333">
    <property type="entry name" value="2-HACID_DH_C DOMAIN-CONTAINING PROTEIN"/>
    <property type="match status" value="1"/>
</dbReference>
<dbReference type="InterPro" id="IPR006140">
    <property type="entry name" value="D-isomer_DH_NAD-bd"/>
</dbReference>
<evidence type="ECO:0000256" key="3">
    <source>
        <dbReference type="ARBA" id="ARBA00023027"/>
    </source>
</evidence>
<gene>
    <name evidence="7" type="ORF">VC81_12640</name>
</gene>
<dbReference type="InterPro" id="IPR006139">
    <property type="entry name" value="D-isomer_2_OHA_DH_cat_dom"/>
</dbReference>
<evidence type="ECO:0000313" key="7">
    <source>
        <dbReference type="EMBL" id="KJW11640.1"/>
    </source>
</evidence>
<dbReference type="EMBL" id="JZCR01000025">
    <property type="protein sequence ID" value="KJW11640.1"/>
    <property type="molecule type" value="Genomic_DNA"/>
</dbReference>
<dbReference type="Pfam" id="PF02826">
    <property type="entry name" value="2-Hacid_dh_C"/>
    <property type="match status" value="1"/>
</dbReference>
<organism evidence="7 8">
    <name type="scientific">Levilactobacillus spicheri</name>
    <dbReference type="NCBI Taxonomy" id="216463"/>
    <lineage>
        <taxon>Bacteria</taxon>
        <taxon>Bacillati</taxon>
        <taxon>Bacillota</taxon>
        <taxon>Bacilli</taxon>
        <taxon>Lactobacillales</taxon>
        <taxon>Lactobacillaceae</taxon>
        <taxon>Levilactobacillus</taxon>
    </lineage>
</organism>
<comment type="caution">
    <text evidence="7">The sequence shown here is derived from an EMBL/GenBank/DDBJ whole genome shotgun (WGS) entry which is preliminary data.</text>
</comment>
<dbReference type="SUPFAM" id="SSF51735">
    <property type="entry name" value="NAD(P)-binding Rossmann-fold domains"/>
    <property type="match status" value="1"/>
</dbReference>
<dbReference type="STRING" id="216463.VC81_12640"/>
<keyword evidence="3" id="KW-0520">NAD</keyword>
<dbReference type="Pfam" id="PF00389">
    <property type="entry name" value="2-Hacid_dh"/>
    <property type="match status" value="1"/>
</dbReference>
<protein>
    <submittedName>
        <fullName evidence="7">Phosphoglycerate dehydrogenase</fullName>
    </submittedName>
</protein>
<evidence type="ECO:0000313" key="8">
    <source>
        <dbReference type="Proteomes" id="UP000033491"/>
    </source>
</evidence>
<dbReference type="InterPro" id="IPR036291">
    <property type="entry name" value="NAD(P)-bd_dom_sf"/>
</dbReference>